<feature type="transmembrane region" description="Helical" evidence="7">
    <location>
        <begin position="200"/>
        <end position="218"/>
    </location>
</feature>
<dbReference type="KEGG" id="knv:Pan216_57510"/>
<dbReference type="InterPro" id="IPR000326">
    <property type="entry name" value="PAP2/HPO"/>
</dbReference>
<dbReference type="PANTHER" id="PTHR14969:SF62">
    <property type="entry name" value="DECAPRENYLPHOSPHORYL-5-PHOSPHORIBOSE PHOSPHATASE RV3807C-RELATED"/>
    <property type="match status" value="1"/>
</dbReference>
<dbReference type="SMART" id="SM00014">
    <property type="entry name" value="acidPPc"/>
    <property type="match status" value="1"/>
</dbReference>
<dbReference type="CDD" id="cd01610">
    <property type="entry name" value="PAP2_like"/>
    <property type="match status" value="1"/>
</dbReference>
<evidence type="ECO:0000256" key="4">
    <source>
        <dbReference type="ARBA" id="ARBA00022801"/>
    </source>
</evidence>
<evidence type="ECO:0000256" key="2">
    <source>
        <dbReference type="ARBA" id="ARBA00022475"/>
    </source>
</evidence>
<organism evidence="9 10">
    <name type="scientific">Kolteria novifilia</name>
    <dbReference type="NCBI Taxonomy" id="2527975"/>
    <lineage>
        <taxon>Bacteria</taxon>
        <taxon>Pseudomonadati</taxon>
        <taxon>Planctomycetota</taxon>
        <taxon>Planctomycetia</taxon>
        <taxon>Kolteriales</taxon>
        <taxon>Kolteriaceae</taxon>
        <taxon>Kolteria</taxon>
    </lineage>
</organism>
<reference evidence="9 10" key="1">
    <citation type="submission" date="2019-02" db="EMBL/GenBank/DDBJ databases">
        <title>Deep-cultivation of Planctomycetes and their phenomic and genomic characterization uncovers novel biology.</title>
        <authorList>
            <person name="Wiegand S."/>
            <person name="Jogler M."/>
            <person name="Boedeker C."/>
            <person name="Pinto D."/>
            <person name="Vollmers J."/>
            <person name="Rivas-Marin E."/>
            <person name="Kohn T."/>
            <person name="Peeters S.H."/>
            <person name="Heuer A."/>
            <person name="Rast P."/>
            <person name="Oberbeckmann S."/>
            <person name="Bunk B."/>
            <person name="Jeske O."/>
            <person name="Meyerdierks A."/>
            <person name="Storesund J.E."/>
            <person name="Kallscheuer N."/>
            <person name="Luecker S."/>
            <person name="Lage O.M."/>
            <person name="Pohl T."/>
            <person name="Merkel B.J."/>
            <person name="Hornburger P."/>
            <person name="Mueller R.-W."/>
            <person name="Bruemmer F."/>
            <person name="Labrenz M."/>
            <person name="Spormann A.M."/>
            <person name="Op den Camp H."/>
            <person name="Overmann J."/>
            <person name="Amann R."/>
            <person name="Jetten M.S.M."/>
            <person name="Mascher T."/>
            <person name="Medema M.H."/>
            <person name="Devos D.P."/>
            <person name="Kaster A.-K."/>
            <person name="Ovreas L."/>
            <person name="Rohde M."/>
            <person name="Galperin M.Y."/>
            <person name="Jogler C."/>
        </authorList>
    </citation>
    <scope>NUCLEOTIDE SEQUENCE [LARGE SCALE GENOMIC DNA]</scope>
    <source>
        <strain evidence="9 10">Pan216</strain>
    </source>
</reference>
<keyword evidence="10" id="KW-1185">Reference proteome</keyword>
<dbReference type="Gene3D" id="1.20.144.10">
    <property type="entry name" value="Phosphatidic acid phosphatase type 2/haloperoxidase"/>
    <property type="match status" value="1"/>
</dbReference>
<keyword evidence="6 7" id="KW-0472">Membrane</keyword>
<dbReference type="PANTHER" id="PTHR14969">
    <property type="entry name" value="SPHINGOSINE-1-PHOSPHATE PHOSPHOHYDROLASE"/>
    <property type="match status" value="1"/>
</dbReference>
<protein>
    <submittedName>
        <fullName evidence="9">PAP2 superfamily protein</fullName>
    </submittedName>
</protein>
<feature type="transmembrane region" description="Helical" evidence="7">
    <location>
        <begin position="81"/>
        <end position="99"/>
    </location>
</feature>
<dbReference type="GO" id="GO:0005886">
    <property type="term" value="C:plasma membrane"/>
    <property type="evidence" value="ECO:0007669"/>
    <property type="project" value="UniProtKB-SubCell"/>
</dbReference>
<feature type="transmembrane region" description="Helical" evidence="7">
    <location>
        <begin position="21"/>
        <end position="39"/>
    </location>
</feature>
<proteinExistence type="predicted"/>
<name>A0A518BCZ6_9BACT</name>
<evidence type="ECO:0000256" key="5">
    <source>
        <dbReference type="ARBA" id="ARBA00022989"/>
    </source>
</evidence>
<sequence length="253" mass="28161">MTWAPAISDSPSHAPRWRQTSILMVIGLALAGVGLTLEADRYVYDLDLYVYNLAHDVFNHNTRPVPDHFKPLKRIFSSVEVWGENIFVLLVAFAIWRLDRHRRSRVVFLALSAIVVALGVEGVKRVTGRERPEVSQGKTVIHGWHKFTAGGDYQSFPSGHTAAAASYGGSLSAFYPPLRPAMIALTVGCGGSRIWKERHFFSDCLFGGLIGFLAAYLLPRAGAARRFAEWFDRRFSVPYPRDASPTRTSLRAA</sequence>
<evidence type="ECO:0000256" key="7">
    <source>
        <dbReference type="SAM" id="Phobius"/>
    </source>
</evidence>
<keyword evidence="5 7" id="KW-1133">Transmembrane helix</keyword>
<dbReference type="EMBL" id="CP036279">
    <property type="protein sequence ID" value="QDU64858.1"/>
    <property type="molecule type" value="Genomic_DNA"/>
</dbReference>
<evidence type="ECO:0000313" key="9">
    <source>
        <dbReference type="EMBL" id="QDU64858.1"/>
    </source>
</evidence>
<keyword evidence="4" id="KW-0378">Hydrolase</keyword>
<dbReference type="Proteomes" id="UP000317093">
    <property type="component" value="Chromosome"/>
</dbReference>
<evidence type="ECO:0000256" key="3">
    <source>
        <dbReference type="ARBA" id="ARBA00022692"/>
    </source>
</evidence>
<keyword evidence="3 7" id="KW-0812">Transmembrane</keyword>
<dbReference type="InterPro" id="IPR036938">
    <property type="entry name" value="PAP2/HPO_sf"/>
</dbReference>
<evidence type="ECO:0000259" key="8">
    <source>
        <dbReference type="SMART" id="SM00014"/>
    </source>
</evidence>
<keyword evidence="2" id="KW-1003">Cell membrane</keyword>
<feature type="domain" description="Phosphatidic acid phosphatase type 2/haloperoxidase" evidence="8">
    <location>
        <begin position="106"/>
        <end position="219"/>
    </location>
</feature>
<gene>
    <name evidence="9" type="ORF">Pan216_57510</name>
</gene>
<dbReference type="OrthoDB" id="268168at2"/>
<dbReference type="SUPFAM" id="SSF48317">
    <property type="entry name" value="Acid phosphatase/Vanadium-dependent haloperoxidase"/>
    <property type="match status" value="1"/>
</dbReference>
<evidence type="ECO:0000313" key="10">
    <source>
        <dbReference type="Proteomes" id="UP000317093"/>
    </source>
</evidence>
<evidence type="ECO:0000256" key="6">
    <source>
        <dbReference type="ARBA" id="ARBA00023136"/>
    </source>
</evidence>
<comment type="subcellular location">
    <subcellularLocation>
        <location evidence="1">Cell membrane</location>
        <topology evidence="1">Multi-pass membrane protein</topology>
    </subcellularLocation>
</comment>
<dbReference type="Pfam" id="PF01569">
    <property type="entry name" value="PAP2"/>
    <property type="match status" value="1"/>
</dbReference>
<evidence type="ECO:0000256" key="1">
    <source>
        <dbReference type="ARBA" id="ARBA00004651"/>
    </source>
</evidence>
<dbReference type="GO" id="GO:0016787">
    <property type="term" value="F:hydrolase activity"/>
    <property type="evidence" value="ECO:0007669"/>
    <property type="project" value="UniProtKB-KW"/>
</dbReference>
<dbReference type="AlphaFoldDB" id="A0A518BCZ6"/>
<accession>A0A518BCZ6</accession>
<feature type="transmembrane region" description="Helical" evidence="7">
    <location>
        <begin position="106"/>
        <end position="123"/>
    </location>
</feature>
<dbReference type="RefSeq" id="WP_145263347.1">
    <property type="nucleotide sequence ID" value="NZ_CP036279.1"/>
</dbReference>